<gene>
    <name evidence="2" type="ORF">DK847_03540</name>
</gene>
<dbReference type="InterPro" id="IPR025333">
    <property type="entry name" value="DUF4239"/>
</dbReference>
<dbReference type="Pfam" id="PF14023">
    <property type="entry name" value="Bestrophin-like"/>
    <property type="match status" value="1"/>
</dbReference>
<dbReference type="EMBL" id="QKVK01000001">
    <property type="protein sequence ID" value="PZF78875.1"/>
    <property type="molecule type" value="Genomic_DNA"/>
</dbReference>
<organism evidence="2 3">
    <name type="scientific">Aestuariivirga litoralis</name>
    <dbReference type="NCBI Taxonomy" id="2650924"/>
    <lineage>
        <taxon>Bacteria</taxon>
        <taxon>Pseudomonadati</taxon>
        <taxon>Pseudomonadota</taxon>
        <taxon>Alphaproteobacteria</taxon>
        <taxon>Hyphomicrobiales</taxon>
        <taxon>Aestuariivirgaceae</taxon>
        <taxon>Aestuariivirga</taxon>
    </lineage>
</organism>
<evidence type="ECO:0008006" key="4">
    <source>
        <dbReference type="Google" id="ProtNLM"/>
    </source>
</evidence>
<protein>
    <recommendedName>
        <fullName evidence="4">DUF4239 domain-containing protein</fullName>
    </recommendedName>
</protein>
<evidence type="ECO:0000313" key="3">
    <source>
        <dbReference type="Proteomes" id="UP000248795"/>
    </source>
</evidence>
<feature type="transmembrane region" description="Helical" evidence="1">
    <location>
        <begin position="15"/>
        <end position="35"/>
    </location>
</feature>
<proteinExistence type="predicted"/>
<reference evidence="3" key="1">
    <citation type="submission" date="2018-06" db="EMBL/GenBank/DDBJ databases">
        <title>Aestuariibacter litoralis strain KCTC 52945T.</title>
        <authorList>
            <person name="Li X."/>
            <person name="Salam N."/>
            <person name="Li J.-L."/>
            <person name="Chen Y.-M."/>
            <person name="Yang Z.-W."/>
            <person name="Zhang L.-Y."/>
            <person name="Han M.-X."/>
            <person name="Xiao M."/>
            <person name="Li W.-J."/>
        </authorList>
    </citation>
    <scope>NUCLEOTIDE SEQUENCE [LARGE SCALE GENOMIC DNA]</scope>
    <source>
        <strain evidence="3">KCTC 52945</strain>
    </source>
</reference>
<feature type="transmembrane region" description="Helical" evidence="1">
    <location>
        <begin position="191"/>
        <end position="211"/>
    </location>
</feature>
<keyword evidence="1" id="KW-1133">Transmembrane helix</keyword>
<accession>A0A2W2AUF5</accession>
<keyword evidence="3" id="KW-1185">Reference proteome</keyword>
<dbReference type="RefSeq" id="WP_111196203.1">
    <property type="nucleotide sequence ID" value="NZ_QKVK01000001.1"/>
</dbReference>
<evidence type="ECO:0000313" key="2">
    <source>
        <dbReference type="EMBL" id="PZF78875.1"/>
    </source>
</evidence>
<sequence>MRVPPDFIYELSPPVLFLVVLAAVGAVALAIQQVIRLPRVAKAAPQLAQMSTAVSTIAGAIFGLSMTFLANSVWNTEDKAHDAVNGEARAVRVMDLYMDSLTAPAYDGMARLIANYGEAVKAEWDSMTEDDYGSPAEVALRTIYGAVIKGLAEGEQNRLLQQRLLTSLDELSAARQERLSIAENYVSVSQWTLVTGLGIVLLFVVTLSHAAFPLARRVAVLAVVMAISIMLYVILLHDRPFIGYAAQTADPILKATGVEP</sequence>
<feature type="transmembrane region" description="Helical" evidence="1">
    <location>
        <begin position="47"/>
        <end position="70"/>
    </location>
</feature>
<dbReference type="AlphaFoldDB" id="A0A2W2AUF5"/>
<comment type="caution">
    <text evidence="2">The sequence shown here is derived from an EMBL/GenBank/DDBJ whole genome shotgun (WGS) entry which is preliminary data.</text>
</comment>
<name>A0A2W2AUF5_9HYPH</name>
<keyword evidence="1" id="KW-0812">Transmembrane</keyword>
<feature type="transmembrane region" description="Helical" evidence="1">
    <location>
        <begin position="218"/>
        <end position="235"/>
    </location>
</feature>
<keyword evidence="1" id="KW-0472">Membrane</keyword>
<dbReference type="Proteomes" id="UP000248795">
    <property type="component" value="Unassembled WGS sequence"/>
</dbReference>
<evidence type="ECO:0000256" key="1">
    <source>
        <dbReference type="SAM" id="Phobius"/>
    </source>
</evidence>